<evidence type="ECO:0000256" key="1">
    <source>
        <dbReference type="ARBA" id="ARBA00004374"/>
    </source>
</evidence>
<evidence type="ECO:0000256" key="6">
    <source>
        <dbReference type="SAM" id="Phobius"/>
    </source>
</evidence>
<dbReference type="AlphaFoldDB" id="B3MME3"/>
<feature type="transmembrane region" description="Helical" evidence="6">
    <location>
        <begin position="20"/>
        <end position="38"/>
    </location>
</feature>
<dbReference type="PANTHER" id="PTHR21346">
    <property type="entry name" value="FUN14 DOMAIN CONTAINING"/>
    <property type="match status" value="1"/>
</dbReference>
<reference evidence="7 8" key="1">
    <citation type="journal article" date="2007" name="Nature">
        <title>Evolution of genes and genomes on the Drosophila phylogeny.</title>
        <authorList>
            <consortium name="Drosophila 12 Genomes Consortium"/>
            <person name="Clark A.G."/>
            <person name="Eisen M.B."/>
            <person name="Smith D.R."/>
            <person name="Bergman C.M."/>
            <person name="Oliver B."/>
            <person name="Markow T.A."/>
            <person name="Kaufman T.C."/>
            <person name="Kellis M."/>
            <person name="Gelbart W."/>
            <person name="Iyer V.N."/>
            <person name="Pollard D.A."/>
            <person name="Sackton T.B."/>
            <person name="Larracuente A.M."/>
            <person name="Singh N.D."/>
            <person name="Abad J.P."/>
            <person name="Abt D.N."/>
            <person name="Adryan B."/>
            <person name="Aguade M."/>
            <person name="Akashi H."/>
            <person name="Anderson W.W."/>
            <person name="Aquadro C.F."/>
            <person name="Ardell D.H."/>
            <person name="Arguello R."/>
            <person name="Artieri C.G."/>
            <person name="Barbash D.A."/>
            <person name="Barker D."/>
            <person name="Barsanti P."/>
            <person name="Batterham P."/>
            <person name="Batzoglou S."/>
            <person name="Begun D."/>
            <person name="Bhutkar A."/>
            <person name="Blanco E."/>
            <person name="Bosak S.A."/>
            <person name="Bradley R.K."/>
            <person name="Brand A.D."/>
            <person name="Brent M.R."/>
            <person name="Brooks A.N."/>
            <person name="Brown R.H."/>
            <person name="Butlin R.K."/>
            <person name="Caggese C."/>
            <person name="Calvi B.R."/>
            <person name="Bernardo de Carvalho A."/>
            <person name="Caspi A."/>
            <person name="Castrezana S."/>
            <person name="Celniker S.E."/>
            <person name="Chang J.L."/>
            <person name="Chapple C."/>
            <person name="Chatterji S."/>
            <person name="Chinwalla A."/>
            <person name="Civetta A."/>
            <person name="Clifton S.W."/>
            <person name="Comeron J.M."/>
            <person name="Costello J.C."/>
            <person name="Coyne J.A."/>
            <person name="Daub J."/>
            <person name="David R.G."/>
            <person name="Delcher A.L."/>
            <person name="Delehaunty K."/>
            <person name="Do C.B."/>
            <person name="Ebling H."/>
            <person name="Edwards K."/>
            <person name="Eickbush T."/>
            <person name="Evans J.D."/>
            <person name="Filipski A."/>
            <person name="Findeiss S."/>
            <person name="Freyhult E."/>
            <person name="Fulton L."/>
            <person name="Fulton R."/>
            <person name="Garcia A.C."/>
            <person name="Gardiner A."/>
            <person name="Garfield D.A."/>
            <person name="Garvin B.E."/>
            <person name="Gibson G."/>
            <person name="Gilbert D."/>
            <person name="Gnerre S."/>
            <person name="Godfrey J."/>
            <person name="Good R."/>
            <person name="Gotea V."/>
            <person name="Gravely B."/>
            <person name="Greenberg A.J."/>
            <person name="Griffiths-Jones S."/>
            <person name="Gross S."/>
            <person name="Guigo R."/>
            <person name="Gustafson E.A."/>
            <person name="Haerty W."/>
            <person name="Hahn M.W."/>
            <person name="Halligan D.L."/>
            <person name="Halpern A.L."/>
            <person name="Halter G.M."/>
            <person name="Han M.V."/>
            <person name="Heger A."/>
            <person name="Hillier L."/>
            <person name="Hinrichs A.S."/>
            <person name="Holmes I."/>
            <person name="Hoskins R.A."/>
            <person name="Hubisz M.J."/>
            <person name="Hultmark D."/>
            <person name="Huntley M.A."/>
            <person name="Jaffe D.B."/>
            <person name="Jagadeeshan S."/>
            <person name="Jeck W.R."/>
            <person name="Johnson J."/>
            <person name="Jones C.D."/>
            <person name="Jordan W.C."/>
            <person name="Karpen G.H."/>
            <person name="Kataoka E."/>
            <person name="Keightley P.D."/>
            <person name="Kheradpour P."/>
            <person name="Kirkness E.F."/>
            <person name="Koerich L.B."/>
            <person name="Kristiansen K."/>
            <person name="Kudrna D."/>
            <person name="Kulathinal R.J."/>
            <person name="Kumar S."/>
            <person name="Kwok R."/>
            <person name="Lander E."/>
            <person name="Langley C.H."/>
            <person name="Lapoint R."/>
            <person name="Lazzaro B.P."/>
            <person name="Lee S.J."/>
            <person name="Levesque L."/>
            <person name="Li R."/>
            <person name="Lin C.F."/>
            <person name="Lin M.F."/>
            <person name="Lindblad-Toh K."/>
            <person name="Llopart A."/>
            <person name="Long M."/>
            <person name="Low L."/>
            <person name="Lozovsky E."/>
            <person name="Lu J."/>
            <person name="Luo M."/>
            <person name="Machado C.A."/>
            <person name="Makalowski W."/>
            <person name="Marzo M."/>
            <person name="Matsuda M."/>
            <person name="Matzkin L."/>
            <person name="McAllister B."/>
            <person name="McBride C.S."/>
            <person name="McKernan B."/>
            <person name="McKernan K."/>
            <person name="Mendez-Lago M."/>
            <person name="Minx P."/>
            <person name="Mollenhauer M.U."/>
            <person name="Montooth K."/>
            <person name="Mount S.M."/>
            <person name="Mu X."/>
            <person name="Myers E."/>
            <person name="Negre B."/>
            <person name="Newfeld S."/>
            <person name="Nielsen R."/>
            <person name="Noor M.A."/>
            <person name="O'Grady P."/>
            <person name="Pachter L."/>
            <person name="Papaceit M."/>
            <person name="Parisi M.J."/>
            <person name="Parisi M."/>
            <person name="Parts L."/>
            <person name="Pedersen J.S."/>
            <person name="Pesole G."/>
            <person name="Phillippy A.M."/>
            <person name="Ponting C.P."/>
            <person name="Pop M."/>
            <person name="Porcelli D."/>
            <person name="Powell J.R."/>
            <person name="Prohaska S."/>
            <person name="Pruitt K."/>
            <person name="Puig M."/>
            <person name="Quesneville H."/>
            <person name="Ram K.R."/>
            <person name="Rand D."/>
            <person name="Rasmussen M.D."/>
            <person name="Reed L.K."/>
            <person name="Reenan R."/>
            <person name="Reily A."/>
            <person name="Remington K.A."/>
            <person name="Rieger T.T."/>
            <person name="Ritchie M.G."/>
            <person name="Robin C."/>
            <person name="Rogers Y.H."/>
            <person name="Rohde C."/>
            <person name="Rozas J."/>
            <person name="Rubenfield M.J."/>
            <person name="Ruiz A."/>
            <person name="Russo S."/>
            <person name="Salzberg S.L."/>
            <person name="Sanchez-Gracia A."/>
            <person name="Saranga D.J."/>
            <person name="Sato H."/>
            <person name="Schaeffer S.W."/>
            <person name="Schatz M.C."/>
            <person name="Schlenke T."/>
            <person name="Schwartz R."/>
            <person name="Segarra C."/>
            <person name="Singh R.S."/>
            <person name="Sirot L."/>
            <person name="Sirota M."/>
            <person name="Sisneros N.B."/>
            <person name="Smith C.D."/>
            <person name="Smith T.F."/>
            <person name="Spieth J."/>
            <person name="Stage D.E."/>
            <person name="Stark A."/>
            <person name="Stephan W."/>
            <person name="Strausberg R.L."/>
            <person name="Strempel S."/>
            <person name="Sturgill D."/>
            <person name="Sutton G."/>
            <person name="Sutton G.G."/>
            <person name="Tao W."/>
            <person name="Teichmann S."/>
            <person name="Tobari Y.N."/>
            <person name="Tomimura Y."/>
            <person name="Tsolas J.M."/>
            <person name="Valente V.L."/>
            <person name="Venter E."/>
            <person name="Venter J.C."/>
            <person name="Vicario S."/>
            <person name="Vieira F.G."/>
            <person name="Vilella A.J."/>
            <person name="Villasante A."/>
            <person name="Walenz B."/>
            <person name="Wang J."/>
            <person name="Wasserman M."/>
            <person name="Watts T."/>
            <person name="Wilson D."/>
            <person name="Wilson R.K."/>
            <person name="Wing R.A."/>
            <person name="Wolfner M.F."/>
            <person name="Wong A."/>
            <person name="Wong G.K."/>
            <person name="Wu C.I."/>
            <person name="Wu G."/>
            <person name="Yamamoto D."/>
            <person name="Yang H.P."/>
            <person name="Yang S.P."/>
            <person name="Yorke J.A."/>
            <person name="Yoshida K."/>
            <person name="Zdobnov E."/>
            <person name="Zhang P."/>
            <person name="Zhang Y."/>
            <person name="Zimin A.V."/>
            <person name="Baldwin J."/>
            <person name="Abdouelleil A."/>
            <person name="Abdulkadir J."/>
            <person name="Abebe A."/>
            <person name="Abera B."/>
            <person name="Abreu J."/>
            <person name="Acer S.C."/>
            <person name="Aftuck L."/>
            <person name="Alexander A."/>
            <person name="An P."/>
            <person name="Anderson E."/>
            <person name="Anderson S."/>
            <person name="Arachi H."/>
            <person name="Azer M."/>
            <person name="Bachantsang P."/>
            <person name="Barry A."/>
            <person name="Bayul T."/>
            <person name="Berlin A."/>
            <person name="Bessette D."/>
            <person name="Bloom T."/>
            <person name="Blye J."/>
            <person name="Boguslavskiy L."/>
            <person name="Bonnet C."/>
            <person name="Boukhgalter B."/>
            <person name="Bourzgui I."/>
            <person name="Brown A."/>
            <person name="Cahill P."/>
            <person name="Channer S."/>
            <person name="Cheshatsang Y."/>
            <person name="Chuda L."/>
            <person name="Citroen M."/>
            <person name="Collymore A."/>
            <person name="Cooke P."/>
            <person name="Costello M."/>
            <person name="D'Aco K."/>
            <person name="Daza R."/>
            <person name="De Haan G."/>
            <person name="DeGray S."/>
            <person name="DeMaso C."/>
            <person name="Dhargay N."/>
            <person name="Dooley K."/>
            <person name="Dooley E."/>
            <person name="Doricent M."/>
            <person name="Dorje P."/>
            <person name="Dorjee K."/>
            <person name="Dupes A."/>
            <person name="Elong R."/>
            <person name="Falk J."/>
            <person name="Farina A."/>
            <person name="Faro S."/>
            <person name="Ferguson D."/>
            <person name="Fisher S."/>
            <person name="Foley C.D."/>
            <person name="Franke A."/>
            <person name="Friedrich D."/>
            <person name="Gadbois L."/>
            <person name="Gearin G."/>
            <person name="Gearin C.R."/>
            <person name="Giannoukos G."/>
            <person name="Goode T."/>
            <person name="Graham J."/>
            <person name="Grandbois E."/>
            <person name="Grewal S."/>
            <person name="Gyaltsen K."/>
            <person name="Hafez N."/>
            <person name="Hagos B."/>
            <person name="Hall J."/>
            <person name="Henson C."/>
            <person name="Hollinger A."/>
            <person name="Honan T."/>
            <person name="Huard M.D."/>
            <person name="Hughes L."/>
            <person name="Hurhula B."/>
            <person name="Husby M.E."/>
            <person name="Kamat A."/>
            <person name="Kanga B."/>
            <person name="Kashin S."/>
            <person name="Khazanovich D."/>
            <person name="Kisner P."/>
            <person name="Lance K."/>
            <person name="Lara M."/>
            <person name="Lee W."/>
            <person name="Lennon N."/>
            <person name="Letendre F."/>
            <person name="LeVine R."/>
            <person name="Lipovsky A."/>
            <person name="Liu X."/>
            <person name="Liu J."/>
            <person name="Liu S."/>
            <person name="Lokyitsang T."/>
            <person name="Lokyitsang Y."/>
            <person name="Lubonja R."/>
            <person name="Lui A."/>
            <person name="MacDonald P."/>
            <person name="Magnisalis V."/>
            <person name="Maru K."/>
            <person name="Matthews C."/>
            <person name="McCusker W."/>
            <person name="McDonough S."/>
            <person name="Mehta T."/>
            <person name="Meldrim J."/>
            <person name="Meneus L."/>
            <person name="Mihai O."/>
            <person name="Mihalev A."/>
            <person name="Mihova T."/>
            <person name="Mittelman R."/>
            <person name="Mlenga V."/>
            <person name="Montmayeur A."/>
            <person name="Mulrain L."/>
            <person name="Navidi A."/>
            <person name="Naylor J."/>
            <person name="Negash T."/>
            <person name="Nguyen T."/>
            <person name="Nguyen N."/>
            <person name="Nicol R."/>
            <person name="Norbu C."/>
            <person name="Norbu N."/>
            <person name="Novod N."/>
            <person name="O'Neill B."/>
            <person name="Osman S."/>
            <person name="Markiewicz E."/>
            <person name="Oyono O.L."/>
            <person name="Patti C."/>
            <person name="Phunkhang P."/>
            <person name="Pierre F."/>
            <person name="Priest M."/>
            <person name="Raghuraman S."/>
            <person name="Rege F."/>
            <person name="Reyes R."/>
            <person name="Rise C."/>
            <person name="Rogov P."/>
            <person name="Ross K."/>
            <person name="Ryan E."/>
            <person name="Settipalli S."/>
            <person name="Shea T."/>
            <person name="Sherpa N."/>
            <person name="Shi L."/>
            <person name="Shih D."/>
            <person name="Sparrow T."/>
            <person name="Spaulding J."/>
            <person name="Stalker J."/>
            <person name="Stange-Thomann N."/>
            <person name="Stavropoulos S."/>
            <person name="Stone C."/>
            <person name="Strader C."/>
            <person name="Tesfaye S."/>
            <person name="Thomson T."/>
            <person name="Thoulutsang Y."/>
            <person name="Thoulutsang D."/>
            <person name="Topham K."/>
            <person name="Topping I."/>
            <person name="Tsamla T."/>
            <person name="Vassiliev H."/>
            <person name="Vo A."/>
            <person name="Wangchuk T."/>
            <person name="Wangdi T."/>
            <person name="Weiand M."/>
            <person name="Wilkinson J."/>
            <person name="Wilson A."/>
            <person name="Yadav S."/>
            <person name="Young G."/>
            <person name="Yu Q."/>
            <person name="Zembek L."/>
            <person name="Zhong D."/>
            <person name="Zimmer A."/>
            <person name="Zwirko Z."/>
            <person name="Jaffe D.B."/>
            <person name="Alvarez P."/>
            <person name="Brockman W."/>
            <person name="Butler J."/>
            <person name="Chin C."/>
            <person name="Gnerre S."/>
            <person name="Grabherr M."/>
            <person name="Kleber M."/>
            <person name="Mauceli E."/>
            <person name="MacCallum I."/>
        </authorList>
    </citation>
    <scope>NUCLEOTIDE SEQUENCE [LARGE SCALE GENOMIC DNA]</scope>
    <source>
        <strain evidence="8">Tucson 14024-0371.13</strain>
    </source>
</reference>
<gene>
    <name evidence="7" type="primary">Dana\GF15576</name>
    <name evidence="7" type="synonym">dana_GLEANR_16342</name>
    <name evidence="7" type="ORF">GF15576</name>
</gene>
<dbReference type="HOGENOM" id="CLU_2099347_0_0_1"/>
<keyword evidence="5 6" id="KW-0472">Membrane</keyword>
<dbReference type="Proteomes" id="UP000007801">
    <property type="component" value="Unassembled WGS sequence"/>
</dbReference>
<accession>B3MME3</accession>
<sequence length="126" mass="13162">MSDLLLAKEKMNNLSPKSPYPQIGLGAAGGFVTGYVLLKVSKAVAVAAGGTILIIELALHAGVVKLDVLKVISQPSQDQSRAHRRLSNALSADEVNLREKACNLCAASGRLCVAFLGGFLLGFGWA</sequence>
<dbReference type="eggNOG" id="KOG4099">
    <property type="taxonomic scope" value="Eukaryota"/>
</dbReference>
<feature type="transmembrane region" description="Helical" evidence="6">
    <location>
        <begin position="44"/>
        <end position="64"/>
    </location>
</feature>
<dbReference type="InParanoid" id="B3MME3"/>
<protein>
    <recommendedName>
        <fullName evidence="9">FUN14 domain-containing protein 1</fullName>
    </recommendedName>
</protein>
<evidence type="ECO:0000256" key="3">
    <source>
        <dbReference type="ARBA" id="ARBA00022692"/>
    </source>
</evidence>
<dbReference type="PANTHER" id="PTHR21346:SF0">
    <property type="entry name" value="RE45833P"/>
    <property type="match status" value="1"/>
</dbReference>
<dbReference type="GO" id="GO:0005741">
    <property type="term" value="C:mitochondrial outer membrane"/>
    <property type="evidence" value="ECO:0007669"/>
    <property type="project" value="UniProtKB-SubCell"/>
</dbReference>
<dbReference type="STRING" id="7217.B3MME3"/>
<dbReference type="Pfam" id="PF04930">
    <property type="entry name" value="FUN14"/>
    <property type="match status" value="1"/>
</dbReference>
<dbReference type="InterPro" id="IPR007014">
    <property type="entry name" value="FUN14"/>
</dbReference>
<comment type="similarity">
    <text evidence="2">Belongs to the FUN14 family.</text>
</comment>
<evidence type="ECO:0000313" key="8">
    <source>
        <dbReference type="Proteomes" id="UP000007801"/>
    </source>
</evidence>
<organism evidence="7 8">
    <name type="scientific">Drosophila ananassae</name>
    <name type="common">Fruit fly</name>
    <dbReference type="NCBI Taxonomy" id="7217"/>
    <lineage>
        <taxon>Eukaryota</taxon>
        <taxon>Metazoa</taxon>
        <taxon>Ecdysozoa</taxon>
        <taxon>Arthropoda</taxon>
        <taxon>Hexapoda</taxon>
        <taxon>Insecta</taxon>
        <taxon>Pterygota</taxon>
        <taxon>Neoptera</taxon>
        <taxon>Endopterygota</taxon>
        <taxon>Diptera</taxon>
        <taxon>Brachycera</taxon>
        <taxon>Muscomorpha</taxon>
        <taxon>Ephydroidea</taxon>
        <taxon>Drosophilidae</taxon>
        <taxon>Drosophila</taxon>
        <taxon>Sophophora</taxon>
    </lineage>
</organism>
<evidence type="ECO:0000256" key="5">
    <source>
        <dbReference type="ARBA" id="ARBA00023136"/>
    </source>
</evidence>
<keyword evidence="8" id="KW-1185">Reference proteome</keyword>
<evidence type="ECO:0008006" key="9">
    <source>
        <dbReference type="Google" id="ProtNLM"/>
    </source>
</evidence>
<comment type="subcellular location">
    <subcellularLocation>
        <location evidence="1">Mitochondrion outer membrane</location>
        <topology evidence="1">Multi-pass membrane protein</topology>
    </subcellularLocation>
</comment>
<name>B3MME3_DROAN</name>
<keyword evidence="3 6" id="KW-0812">Transmembrane</keyword>
<feature type="transmembrane region" description="Helical" evidence="6">
    <location>
        <begin position="104"/>
        <end position="125"/>
    </location>
</feature>
<dbReference type="OrthoDB" id="163794at2759"/>
<evidence type="ECO:0000256" key="4">
    <source>
        <dbReference type="ARBA" id="ARBA00022989"/>
    </source>
</evidence>
<dbReference type="KEGG" id="dan:6498383"/>
<dbReference type="EMBL" id="CH902620">
    <property type="protein sequence ID" value="EDV31903.2"/>
    <property type="molecule type" value="Genomic_DNA"/>
</dbReference>
<keyword evidence="4 6" id="KW-1133">Transmembrane helix</keyword>
<evidence type="ECO:0000256" key="2">
    <source>
        <dbReference type="ARBA" id="ARBA00009160"/>
    </source>
</evidence>
<dbReference type="FunCoup" id="B3MME3">
    <property type="interactions" value="1"/>
</dbReference>
<dbReference type="GO" id="GO:0000422">
    <property type="term" value="P:autophagy of mitochondrion"/>
    <property type="evidence" value="ECO:0007669"/>
    <property type="project" value="TreeGrafter"/>
</dbReference>
<evidence type="ECO:0000313" key="7">
    <source>
        <dbReference type="EMBL" id="EDV31903.2"/>
    </source>
</evidence>
<dbReference type="GeneID" id="6498383"/>
<proteinExistence type="inferred from homology"/>